<evidence type="ECO:0000256" key="7">
    <source>
        <dbReference type="HAMAP-Rule" id="MF_01367"/>
    </source>
</evidence>
<dbReference type="GeneID" id="26378505"/>
<dbReference type="FunFam" id="2.40.150.20:FF:000001">
    <property type="entry name" value="50S ribosomal protein L14"/>
    <property type="match status" value="1"/>
</dbReference>
<dbReference type="InterPro" id="IPR005745">
    <property type="entry name" value="Ribosomal_uL14_bac-type"/>
</dbReference>
<comment type="subcellular location">
    <subcellularLocation>
        <location evidence="1 7 9">Plastid</location>
        <location evidence="1 7 9">Chloroplast</location>
    </subcellularLocation>
</comment>
<comment type="similarity">
    <text evidence="2 7 8">Belongs to the universal ribosomal protein uL14 family.</text>
</comment>
<accession>A0A0S2LNJ4</accession>
<comment type="subunit">
    <text evidence="7 9">Part of the 50S ribosomal subunit.</text>
</comment>
<evidence type="ECO:0000256" key="8">
    <source>
        <dbReference type="RuleBase" id="RU003949"/>
    </source>
</evidence>
<organism evidence="10">
    <name type="scientific">Jenufa perforata</name>
    <dbReference type="NCBI Taxonomy" id="993091"/>
    <lineage>
        <taxon>Eukaryota</taxon>
        <taxon>Viridiplantae</taxon>
        <taxon>Chlorophyta</taxon>
        <taxon>core chlorophytes</taxon>
        <taxon>Chlorophyceae</taxon>
        <taxon>Jenufa</taxon>
    </lineage>
</organism>
<dbReference type="HAMAP" id="MF_01367">
    <property type="entry name" value="Ribosomal_uL14"/>
    <property type="match status" value="1"/>
</dbReference>
<dbReference type="PROSITE" id="PS00049">
    <property type="entry name" value="RIBOSOMAL_L14"/>
    <property type="match status" value="1"/>
</dbReference>
<keyword evidence="9 10" id="KW-0934">Plastid</keyword>
<dbReference type="Pfam" id="PF00238">
    <property type="entry name" value="Ribosomal_L14"/>
    <property type="match status" value="1"/>
</dbReference>
<dbReference type="InterPro" id="IPR019972">
    <property type="entry name" value="Ribosomal_uL14_CS"/>
</dbReference>
<keyword evidence="5 7" id="KW-0689">Ribosomal protein</keyword>
<dbReference type="SUPFAM" id="SSF50193">
    <property type="entry name" value="Ribosomal protein L14"/>
    <property type="match status" value="1"/>
</dbReference>
<comment type="function">
    <text evidence="7 9">Binds to 23S rRNA.</text>
</comment>
<dbReference type="GO" id="GO:0009507">
    <property type="term" value="C:chloroplast"/>
    <property type="evidence" value="ECO:0007669"/>
    <property type="project" value="UniProtKB-SubCell"/>
</dbReference>
<dbReference type="EMBL" id="KT625413">
    <property type="protein sequence ID" value="ALO62883.1"/>
    <property type="molecule type" value="Genomic_DNA"/>
</dbReference>
<gene>
    <name evidence="7 10" type="primary">rpl14</name>
</gene>
<dbReference type="GO" id="GO:0022625">
    <property type="term" value="C:cytosolic large ribosomal subunit"/>
    <property type="evidence" value="ECO:0007669"/>
    <property type="project" value="TreeGrafter"/>
</dbReference>
<evidence type="ECO:0000256" key="4">
    <source>
        <dbReference type="ARBA" id="ARBA00022884"/>
    </source>
</evidence>
<dbReference type="Gene3D" id="2.40.150.20">
    <property type="entry name" value="Ribosomal protein L14"/>
    <property type="match status" value="1"/>
</dbReference>
<dbReference type="GO" id="GO:0070180">
    <property type="term" value="F:large ribosomal subunit rRNA binding"/>
    <property type="evidence" value="ECO:0007669"/>
    <property type="project" value="TreeGrafter"/>
</dbReference>
<dbReference type="SMART" id="SM01374">
    <property type="entry name" value="Ribosomal_L14"/>
    <property type="match status" value="1"/>
</dbReference>
<evidence type="ECO:0000256" key="3">
    <source>
        <dbReference type="ARBA" id="ARBA00022730"/>
    </source>
</evidence>
<evidence type="ECO:0000256" key="6">
    <source>
        <dbReference type="ARBA" id="ARBA00023274"/>
    </source>
</evidence>
<dbReference type="PANTHER" id="PTHR11761">
    <property type="entry name" value="50S/60S RIBOSOMAL PROTEIN L14/L23"/>
    <property type="match status" value="1"/>
</dbReference>
<evidence type="ECO:0000313" key="10">
    <source>
        <dbReference type="EMBL" id="ALO62883.1"/>
    </source>
</evidence>
<keyword evidence="9 10" id="KW-0150">Chloroplast</keyword>
<protein>
    <recommendedName>
        <fullName evidence="7">Large ribosomal subunit protein uL14c</fullName>
    </recommendedName>
</protein>
<dbReference type="GO" id="GO:0003735">
    <property type="term" value="F:structural constituent of ribosome"/>
    <property type="evidence" value="ECO:0007669"/>
    <property type="project" value="InterPro"/>
</dbReference>
<keyword evidence="6 7" id="KW-0687">Ribonucleoprotein</keyword>
<evidence type="ECO:0000256" key="9">
    <source>
        <dbReference type="RuleBase" id="RU003951"/>
    </source>
</evidence>
<dbReference type="AlphaFoldDB" id="A0A0S2LNJ4"/>
<proteinExistence type="inferred from homology"/>
<dbReference type="PANTHER" id="PTHR11761:SF3">
    <property type="entry name" value="LARGE RIBOSOMAL SUBUNIT PROTEIN UL14M"/>
    <property type="match status" value="1"/>
</dbReference>
<geneLocation type="chloroplast" evidence="10"/>
<dbReference type="InterPro" id="IPR036853">
    <property type="entry name" value="Ribosomal_uL14_sf"/>
</dbReference>
<keyword evidence="3 7" id="KW-0699">rRNA-binding</keyword>
<keyword evidence="4 7" id="KW-0694">RNA-binding</keyword>
<dbReference type="GO" id="GO:0006412">
    <property type="term" value="P:translation"/>
    <property type="evidence" value="ECO:0007669"/>
    <property type="project" value="UniProtKB-UniRule"/>
</dbReference>
<dbReference type="InterPro" id="IPR000218">
    <property type="entry name" value="Ribosomal_uL14"/>
</dbReference>
<name>A0A0S2LNJ4_9CHLO</name>
<evidence type="ECO:0000256" key="5">
    <source>
        <dbReference type="ARBA" id="ARBA00022980"/>
    </source>
</evidence>
<dbReference type="NCBIfam" id="TIGR01067">
    <property type="entry name" value="rplN_bact"/>
    <property type="match status" value="1"/>
</dbReference>
<dbReference type="CDD" id="cd00337">
    <property type="entry name" value="Ribosomal_uL14"/>
    <property type="match status" value="1"/>
</dbReference>
<reference evidence="10" key="1">
    <citation type="journal article" date="2015" name="BMC Evol. Biol.">
        <title>Chloroplast phylogenomic analysis of chlorophyte green algae identifies a novel lineage sister to the Sphaeropleales (Chlorophyceae).</title>
        <authorList>
            <person name="Lemieux C."/>
            <person name="Vincent A.T."/>
            <person name="Labarre A."/>
            <person name="Otis C."/>
            <person name="Turmel M."/>
        </authorList>
    </citation>
    <scope>NUCLEOTIDE SEQUENCE</scope>
</reference>
<sequence length="121" mass="13409">MIRPQSYLNVADNCGARKLMCIRILGGKRQSANIGDVIIAVVKDALPNMPLKKSDIVKAVIVRTSKGIKRQNGLYIRFDENAAVVINKEGNPRGTRVFGPIARELRDRQFPKIISLAPEVI</sequence>
<evidence type="ECO:0000256" key="1">
    <source>
        <dbReference type="ARBA" id="ARBA00004229"/>
    </source>
</evidence>
<evidence type="ECO:0000256" key="2">
    <source>
        <dbReference type="ARBA" id="ARBA00010745"/>
    </source>
</evidence>
<dbReference type="RefSeq" id="YP_009184766.1">
    <property type="nucleotide sequence ID" value="NC_028581.1"/>
</dbReference>